<gene>
    <name evidence="2" type="ORF">AVEN_30648_1</name>
</gene>
<feature type="region of interest" description="Disordered" evidence="1">
    <location>
        <begin position="151"/>
        <end position="189"/>
    </location>
</feature>
<feature type="compositionally biased region" description="Basic and acidic residues" evidence="1">
    <location>
        <begin position="32"/>
        <end position="47"/>
    </location>
</feature>
<name>A0A4Y2QCF6_ARAVE</name>
<evidence type="ECO:0000256" key="1">
    <source>
        <dbReference type="SAM" id="MobiDB-lite"/>
    </source>
</evidence>
<evidence type="ECO:0000313" key="3">
    <source>
        <dbReference type="Proteomes" id="UP000499080"/>
    </source>
</evidence>
<feature type="region of interest" description="Disordered" evidence="1">
    <location>
        <begin position="1"/>
        <end position="47"/>
    </location>
</feature>
<dbReference type="EMBL" id="BGPR01013488">
    <property type="protein sequence ID" value="GBN60912.1"/>
    <property type="molecule type" value="Genomic_DNA"/>
</dbReference>
<comment type="caution">
    <text evidence="2">The sequence shown here is derived from an EMBL/GenBank/DDBJ whole genome shotgun (WGS) entry which is preliminary data.</text>
</comment>
<accession>A0A4Y2QCF6</accession>
<sequence>MQFFSSSHDMRHRPYRHEKAGPTTSTATVWTRKPEPTTDDADRMGTEKPDLRHATTTVGRETNLQHATPTVRARKPDYTTTPNVWTLKSQTTDMRHRCTDAKTRTYNMRRRPYGHEKAEHMISTDRMGHERPDLRHTTATVWTRKPEPTACGAERMDTKKPNLRHATPTVWSGKTEPICDATDGHEKNL</sequence>
<dbReference type="AlphaFoldDB" id="A0A4Y2QCF6"/>
<keyword evidence="3" id="KW-1185">Reference proteome</keyword>
<dbReference type="Proteomes" id="UP000499080">
    <property type="component" value="Unassembled WGS sequence"/>
</dbReference>
<evidence type="ECO:0000313" key="2">
    <source>
        <dbReference type="EMBL" id="GBN60912.1"/>
    </source>
</evidence>
<proteinExistence type="predicted"/>
<organism evidence="2 3">
    <name type="scientific">Araneus ventricosus</name>
    <name type="common">Orbweaver spider</name>
    <name type="synonym">Epeira ventricosa</name>
    <dbReference type="NCBI Taxonomy" id="182803"/>
    <lineage>
        <taxon>Eukaryota</taxon>
        <taxon>Metazoa</taxon>
        <taxon>Ecdysozoa</taxon>
        <taxon>Arthropoda</taxon>
        <taxon>Chelicerata</taxon>
        <taxon>Arachnida</taxon>
        <taxon>Araneae</taxon>
        <taxon>Araneomorphae</taxon>
        <taxon>Entelegynae</taxon>
        <taxon>Araneoidea</taxon>
        <taxon>Araneidae</taxon>
        <taxon>Araneus</taxon>
    </lineage>
</organism>
<reference evidence="2 3" key="1">
    <citation type="journal article" date="2019" name="Sci. Rep.">
        <title>Orb-weaving spider Araneus ventricosus genome elucidates the spidroin gene catalogue.</title>
        <authorList>
            <person name="Kono N."/>
            <person name="Nakamura H."/>
            <person name="Ohtoshi R."/>
            <person name="Moran D.A.P."/>
            <person name="Shinohara A."/>
            <person name="Yoshida Y."/>
            <person name="Fujiwara M."/>
            <person name="Mori M."/>
            <person name="Tomita M."/>
            <person name="Arakawa K."/>
        </authorList>
    </citation>
    <scope>NUCLEOTIDE SEQUENCE [LARGE SCALE GENOMIC DNA]</scope>
</reference>
<protein>
    <submittedName>
        <fullName evidence="2">Uncharacterized protein</fullName>
    </submittedName>
</protein>